<keyword evidence="2" id="KW-0645">Protease</keyword>
<dbReference type="InterPro" id="IPR051202">
    <property type="entry name" value="Peptidase_C40"/>
</dbReference>
<dbReference type="GO" id="GO:0006508">
    <property type="term" value="P:proteolysis"/>
    <property type="evidence" value="ECO:0007669"/>
    <property type="project" value="UniProtKB-KW"/>
</dbReference>
<keyword evidence="4" id="KW-0788">Thiol protease</keyword>
<organism evidence="6 7">
    <name type="scientific">Megasphaera cerevisiae DSM 20462</name>
    <dbReference type="NCBI Taxonomy" id="1122219"/>
    <lineage>
        <taxon>Bacteria</taxon>
        <taxon>Bacillati</taxon>
        <taxon>Bacillota</taxon>
        <taxon>Negativicutes</taxon>
        <taxon>Veillonellales</taxon>
        <taxon>Veillonellaceae</taxon>
        <taxon>Megasphaera</taxon>
    </lineage>
</organism>
<feature type="domain" description="NlpC/P60" evidence="5">
    <location>
        <begin position="132"/>
        <end position="253"/>
    </location>
</feature>
<dbReference type="SUPFAM" id="SSF47090">
    <property type="entry name" value="PGBD-like"/>
    <property type="match status" value="1"/>
</dbReference>
<accession>A0A0J6WX17</accession>
<dbReference type="SUPFAM" id="SSF54001">
    <property type="entry name" value="Cysteine proteinases"/>
    <property type="match status" value="1"/>
</dbReference>
<dbReference type="PANTHER" id="PTHR47053:SF1">
    <property type="entry name" value="MUREIN DD-ENDOPEPTIDASE MEPH-RELATED"/>
    <property type="match status" value="1"/>
</dbReference>
<sequence length="253" mass="28037">MWKQVGRVFLVAVVLLMTVVPVGAASAYYTVGSKGDEVLLIQQQLRKLGYNVKANGMFSKDTAKTVSKFQADKKIQVSGNVGGWTYYLLTGKRNLLPKDTPKKDSRQSLDNRYTDNSLSARYTKVKQFDGNDRIGNNLVSSAYRFLGVPYVFGGNTPDGFDCSGFTKYVFSHNGIKLPRMADEQYRIGNNVSRRELIPGDLVFFTTYEPGVSHTGIYVGDGNFISATTSSGIRVDSLNSGYWSSHYVGAKRVR</sequence>
<dbReference type="InParanoid" id="A0A0J6WX17"/>
<dbReference type="Pfam" id="PF00877">
    <property type="entry name" value="NLPC_P60"/>
    <property type="match status" value="1"/>
</dbReference>
<keyword evidence="3" id="KW-0378">Hydrolase</keyword>
<evidence type="ECO:0000313" key="6">
    <source>
        <dbReference type="EMBL" id="KMO86778.1"/>
    </source>
</evidence>
<dbReference type="InterPro" id="IPR036366">
    <property type="entry name" value="PGBDSf"/>
</dbReference>
<dbReference type="Proteomes" id="UP000036503">
    <property type="component" value="Unassembled WGS sequence"/>
</dbReference>
<dbReference type="InterPro" id="IPR038765">
    <property type="entry name" value="Papain-like_cys_pep_sf"/>
</dbReference>
<dbReference type="GO" id="GO:0008234">
    <property type="term" value="F:cysteine-type peptidase activity"/>
    <property type="evidence" value="ECO:0007669"/>
    <property type="project" value="UniProtKB-KW"/>
</dbReference>
<dbReference type="InterPro" id="IPR000064">
    <property type="entry name" value="NLP_P60_dom"/>
</dbReference>
<dbReference type="AlphaFoldDB" id="A0A0J6WX17"/>
<dbReference type="RefSeq" id="WP_048513946.1">
    <property type="nucleotide sequence ID" value="NZ_FUXD01000001.1"/>
</dbReference>
<evidence type="ECO:0000256" key="1">
    <source>
        <dbReference type="ARBA" id="ARBA00007074"/>
    </source>
</evidence>
<dbReference type="OrthoDB" id="9808890at2"/>
<evidence type="ECO:0000256" key="4">
    <source>
        <dbReference type="ARBA" id="ARBA00022807"/>
    </source>
</evidence>
<dbReference type="PROSITE" id="PS51935">
    <property type="entry name" value="NLPC_P60"/>
    <property type="match status" value="1"/>
</dbReference>
<name>A0A0J6WX17_9FIRM</name>
<keyword evidence="7" id="KW-1185">Reference proteome</keyword>
<protein>
    <recommendedName>
        <fullName evidence="5">NlpC/P60 domain-containing protein</fullName>
    </recommendedName>
</protein>
<proteinExistence type="inferred from homology"/>
<evidence type="ECO:0000313" key="7">
    <source>
        <dbReference type="Proteomes" id="UP000036503"/>
    </source>
</evidence>
<evidence type="ECO:0000256" key="2">
    <source>
        <dbReference type="ARBA" id="ARBA00022670"/>
    </source>
</evidence>
<gene>
    <name evidence="6" type="ORF">AB840_06090</name>
</gene>
<evidence type="ECO:0000259" key="5">
    <source>
        <dbReference type="PROSITE" id="PS51935"/>
    </source>
</evidence>
<dbReference type="EMBL" id="LEKT01000015">
    <property type="protein sequence ID" value="KMO86778.1"/>
    <property type="molecule type" value="Genomic_DNA"/>
</dbReference>
<dbReference type="STRING" id="39029.BSR42_02335"/>
<dbReference type="Gene3D" id="3.90.1720.10">
    <property type="entry name" value="endopeptidase domain like (from Nostoc punctiforme)"/>
    <property type="match status" value="1"/>
</dbReference>
<comment type="similarity">
    <text evidence="1">Belongs to the peptidase C40 family.</text>
</comment>
<reference evidence="6 7" key="1">
    <citation type="submission" date="2015-06" db="EMBL/GenBank/DDBJ databases">
        <title>Draft genome sequence of beer spoilage bacterium Megasphaera cerevisiae type strain 20462.</title>
        <authorList>
            <person name="Kutumbaka K."/>
            <person name="Pasmowitz J."/>
            <person name="Mategko J."/>
            <person name="Reyes D."/>
            <person name="Friedrich A."/>
            <person name="Han S."/>
            <person name="Martens-Habbena W."/>
            <person name="Neal-McKinney J."/>
            <person name="Janagama H.K."/>
            <person name="Nadala C."/>
            <person name="Samadpour M."/>
        </authorList>
    </citation>
    <scope>NUCLEOTIDE SEQUENCE [LARGE SCALE GENOMIC DNA]</scope>
    <source>
        <strain evidence="6 7">DSM 20462</strain>
    </source>
</reference>
<dbReference type="InterPro" id="IPR002477">
    <property type="entry name" value="Peptidoglycan-bd-like"/>
</dbReference>
<comment type="caution">
    <text evidence="6">The sequence shown here is derived from an EMBL/GenBank/DDBJ whole genome shotgun (WGS) entry which is preliminary data.</text>
</comment>
<dbReference type="PANTHER" id="PTHR47053">
    <property type="entry name" value="MUREIN DD-ENDOPEPTIDASE MEPH-RELATED"/>
    <property type="match status" value="1"/>
</dbReference>
<dbReference type="Gene3D" id="1.10.101.10">
    <property type="entry name" value="PGBD-like superfamily/PGBD"/>
    <property type="match status" value="1"/>
</dbReference>
<dbReference type="InterPro" id="IPR036365">
    <property type="entry name" value="PGBD-like_sf"/>
</dbReference>
<dbReference type="PATRIC" id="fig|1122219.3.peg.671"/>
<evidence type="ECO:0000256" key="3">
    <source>
        <dbReference type="ARBA" id="ARBA00022801"/>
    </source>
</evidence>
<dbReference type="Pfam" id="PF01471">
    <property type="entry name" value="PG_binding_1"/>
    <property type="match status" value="1"/>
</dbReference>